<dbReference type="Pfam" id="PF25355">
    <property type="entry name" value="DUF7882"/>
    <property type="match status" value="1"/>
</dbReference>
<organism evidence="2 3">
    <name type="scientific">Leucobacter triazinivorans</name>
    <dbReference type="NCBI Taxonomy" id="1784719"/>
    <lineage>
        <taxon>Bacteria</taxon>
        <taxon>Bacillati</taxon>
        <taxon>Actinomycetota</taxon>
        <taxon>Actinomycetes</taxon>
        <taxon>Micrococcales</taxon>
        <taxon>Microbacteriaceae</taxon>
        <taxon>Leucobacter</taxon>
    </lineage>
</organism>
<dbReference type="KEGG" id="ltr:EVS81_11300"/>
<keyword evidence="3" id="KW-1185">Reference proteome</keyword>
<name>A0A4P6KGZ1_9MICO</name>
<reference evidence="2 3" key="1">
    <citation type="submission" date="2019-02" db="EMBL/GenBank/DDBJ databases">
        <authorList>
            <person name="Sun L."/>
            <person name="Pan D."/>
            <person name="Wu X."/>
        </authorList>
    </citation>
    <scope>NUCLEOTIDE SEQUENCE [LARGE SCALE GENOMIC DNA]</scope>
    <source>
        <strain evidence="2 3">JW-1</strain>
    </source>
</reference>
<dbReference type="EMBL" id="CP035806">
    <property type="protein sequence ID" value="QBE49351.1"/>
    <property type="molecule type" value="Genomic_DNA"/>
</dbReference>
<evidence type="ECO:0000313" key="2">
    <source>
        <dbReference type="EMBL" id="QBE49351.1"/>
    </source>
</evidence>
<gene>
    <name evidence="2" type="ORF">EVS81_11300</name>
</gene>
<accession>A0A4P6KGZ1</accession>
<dbReference type="RefSeq" id="WP_130110480.1">
    <property type="nucleotide sequence ID" value="NZ_CP035806.1"/>
</dbReference>
<dbReference type="Proteomes" id="UP000289260">
    <property type="component" value="Chromosome"/>
</dbReference>
<evidence type="ECO:0000259" key="1">
    <source>
        <dbReference type="Pfam" id="PF25355"/>
    </source>
</evidence>
<feature type="domain" description="DUF7882" evidence="1">
    <location>
        <begin position="1"/>
        <end position="96"/>
    </location>
</feature>
<dbReference type="AlphaFoldDB" id="A0A4P6KGZ1"/>
<dbReference type="OrthoDB" id="5123855at2"/>
<proteinExistence type="predicted"/>
<dbReference type="InterPro" id="IPR057204">
    <property type="entry name" value="DUF7882"/>
</dbReference>
<evidence type="ECO:0000313" key="3">
    <source>
        <dbReference type="Proteomes" id="UP000289260"/>
    </source>
</evidence>
<protein>
    <recommendedName>
        <fullName evidence="1">DUF7882 domain-containing protein</fullName>
    </recommendedName>
</protein>
<sequence>MGHLIYAASVEYPVEDRTLAHLKVAVGMKLRRQESFFLSWTNPVERGSGRVSLWLSPAIPLIFRFSGSRTPELNETWIDVLGELSHTPRGLILITEKEAETYAAQRSAG</sequence>